<dbReference type="Gene3D" id="1.10.10.10">
    <property type="entry name" value="Winged helix-like DNA-binding domain superfamily/Winged helix DNA-binding domain"/>
    <property type="match status" value="1"/>
</dbReference>
<dbReference type="PATRIC" id="fig|1229521.3.peg.3163"/>
<dbReference type="PROSITE" id="PS51071">
    <property type="entry name" value="HTH_RPIR"/>
    <property type="match status" value="1"/>
</dbReference>
<evidence type="ECO:0000256" key="3">
    <source>
        <dbReference type="ARBA" id="ARBA00023163"/>
    </source>
</evidence>
<comment type="caution">
    <text evidence="6">The sequence shown here is derived from an EMBL/GenBank/DDBJ whole genome shotgun (WGS) entry which is preliminary data.</text>
</comment>
<dbReference type="FunFam" id="1.10.10.10:FF:000060">
    <property type="entry name" value="DNA-binding transcriptional regulator HexR"/>
    <property type="match status" value="1"/>
</dbReference>
<feature type="domain" description="SIS" evidence="5">
    <location>
        <begin position="126"/>
        <end position="265"/>
    </location>
</feature>
<dbReference type="PANTHER" id="PTHR30514">
    <property type="entry name" value="GLUCOKINASE"/>
    <property type="match status" value="1"/>
</dbReference>
<accession>W9USB9</accession>
<dbReference type="InterPro" id="IPR047640">
    <property type="entry name" value="RpiR-like"/>
</dbReference>
<sequence>MIDQSGNLLEEIRSRLETLNKSERKVATVILRDPKAAIRLTITALAQEAGVSEPTVNRFCRGFDERGYPDFKLRLAQSLAEGMPYVTRNVEYDDSTEAYSEKIFSSTIAALDTARKSLQPNVITRAVDHLSQAKQIFFFGLGASASVAADARHKFFRLNIPVMSYEDVLMQRMVAAGAHTGDVIVIISYTGRTQELVEIAALGRESGATVIGITHDPSPLARECSLLISLPAQEDTDVYMPMTSRLIQLTMIDVLATGVTLRRGIEFQRYLKRIKDSLLPTRYKSE</sequence>
<dbReference type="InterPro" id="IPR035472">
    <property type="entry name" value="RpiR-like_SIS"/>
</dbReference>
<evidence type="ECO:0000313" key="7">
    <source>
        <dbReference type="Proteomes" id="UP000019464"/>
    </source>
</evidence>
<proteinExistence type="predicted"/>
<dbReference type="AlphaFoldDB" id="W9USB9"/>
<dbReference type="InterPro" id="IPR001347">
    <property type="entry name" value="SIS_dom"/>
</dbReference>
<dbReference type="Pfam" id="PF01418">
    <property type="entry name" value="HTH_6"/>
    <property type="match status" value="1"/>
</dbReference>
<dbReference type="InterPro" id="IPR036388">
    <property type="entry name" value="WH-like_DNA-bd_sf"/>
</dbReference>
<keyword evidence="2" id="KW-0238">DNA-binding</keyword>
<dbReference type="PROSITE" id="PS51464">
    <property type="entry name" value="SIS"/>
    <property type="match status" value="1"/>
</dbReference>
<feature type="domain" description="HTH rpiR-type" evidence="4">
    <location>
        <begin position="6"/>
        <end position="82"/>
    </location>
</feature>
<dbReference type="Pfam" id="PF01380">
    <property type="entry name" value="SIS"/>
    <property type="match status" value="1"/>
</dbReference>
<evidence type="ECO:0000259" key="5">
    <source>
        <dbReference type="PROSITE" id="PS51464"/>
    </source>
</evidence>
<dbReference type="InterPro" id="IPR000281">
    <property type="entry name" value="HTH_RpiR"/>
</dbReference>
<reference evidence="7" key="1">
    <citation type="submission" date="2012-11" db="EMBL/GenBank/DDBJ databases">
        <authorList>
            <person name="Singh A."/>
            <person name="Pinnaka A.K."/>
            <person name="Vaidya B."/>
        </authorList>
    </citation>
    <scope>NUCLEOTIDE SEQUENCE [LARGE SCALE GENOMIC DNA]</scope>
    <source>
        <strain evidence="7">AK23</strain>
    </source>
</reference>
<dbReference type="InterPro" id="IPR009057">
    <property type="entry name" value="Homeodomain-like_sf"/>
</dbReference>
<organism evidence="6 7">
    <name type="scientific">Nitrincola nitratireducens</name>
    <dbReference type="NCBI Taxonomy" id="1229521"/>
    <lineage>
        <taxon>Bacteria</taxon>
        <taxon>Pseudomonadati</taxon>
        <taxon>Pseudomonadota</taxon>
        <taxon>Gammaproteobacteria</taxon>
        <taxon>Oceanospirillales</taxon>
        <taxon>Oceanospirillaceae</taxon>
        <taxon>Nitrincola</taxon>
    </lineage>
</organism>
<dbReference type="SUPFAM" id="SSF53697">
    <property type="entry name" value="SIS domain"/>
    <property type="match status" value="1"/>
</dbReference>
<evidence type="ECO:0000256" key="2">
    <source>
        <dbReference type="ARBA" id="ARBA00023125"/>
    </source>
</evidence>
<gene>
    <name evidence="6" type="primary">ybbH_3</name>
    <name evidence="6" type="ORF">D791_03133</name>
</gene>
<name>W9USB9_9GAMM</name>
<reference evidence="6 7" key="2">
    <citation type="journal article" date="2015" name="Syst. Appl. Microbiol.">
        <title>Nitrincola nitratireducens sp. nov. isolated from a haloalkaline crater lake.</title>
        <authorList>
            <person name="Singh A."/>
            <person name="Vaidya B."/>
            <person name="Tanuku N.R."/>
            <person name="Pinnaka A.K."/>
        </authorList>
    </citation>
    <scope>NUCLEOTIDE SEQUENCE [LARGE SCALE GENOMIC DNA]</scope>
    <source>
        <strain evidence="6 7">AK23</strain>
    </source>
</reference>
<keyword evidence="7" id="KW-1185">Reference proteome</keyword>
<dbReference type="SUPFAM" id="SSF46689">
    <property type="entry name" value="Homeodomain-like"/>
    <property type="match status" value="1"/>
</dbReference>
<dbReference type="PANTHER" id="PTHR30514:SF1">
    <property type="entry name" value="HTH-TYPE TRANSCRIPTIONAL REGULATOR HEXR-RELATED"/>
    <property type="match status" value="1"/>
</dbReference>
<keyword evidence="3" id="KW-0804">Transcription</keyword>
<keyword evidence="1" id="KW-0805">Transcription regulation</keyword>
<dbReference type="GO" id="GO:1901135">
    <property type="term" value="P:carbohydrate derivative metabolic process"/>
    <property type="evidence" value="ECO:0007669"/>
    <property type="project" value="InterPro"/>
</dbReference>
<dbReference type="NCBIfam" id="NF008451">
    <property type="entry name" value="PRK11302.1"/>
    <property type="match status" value="1"/>
</dbReference>
<dbReference type="GO" id="GO:0097367">
    <property type="term" value="F:carbohydrate derivative binding"/>
    <property type="evidence" value="ECO:0007669"/>
    <property type="project" value="InterPro"/>
</dbReference>
<dbReference type="InterPro" id="IPR046348">
    <property type="entry name" value="SIS_dom_sf"/>
</dbReference>
<evidence type="ECO:0000256" key="1">
    <source>
        <dbReference type="ARBA" id="ARBA00023015"/>
    </source>
</evidence>
<dbReference type="GO" id="GO:0003677">
    <property type="term" value="F:DNA binding"/>
    <property type="evidence" value="ECO:0007669"/>
    <property type="project" value="UniProtKB-KW"/>
</dbReference>
<dbReference type="EMBL" id="AONB01000018">
    <property type="protein sequence ID" value="EXJ09979.1"/>
    <property type="molecule type" value="Genomic_DNA"/>
</dbReference>
<dbReference type="STRING" id="1229521.D791_03133"/>
<evidence type="ECO:0000313" key="6">
    <source>
        <dbReference type="EMBL" id="EXJ09979.1"/>
    </source>
</evidence>
<dbReference type="GO" id="GO:0003700">
    <property type="term" value="F:DNA-binding transcription factor activity"/>
    <property type="evidence" value="ECO:0007669"/>
    <property type="project" value="InterPro"/>
</dbReference>
<dbReference type="Proteomes" id="UP000019464">
    <property type="component" value="Unassembled WGS sequence"/>
</dbReference>
<dbReference type="CDD" id="cd05013">
    <property type="entry name" value="SIS_RpiR"/>
    <property type="match status" value="1"/>
</dbReference>
<protein>
    <submittedName>
        <fullName evidence="6">Putative HTH-type transcriptional regulator ybbH</fullName>
    </submittedName>
</protein>
<dbReference type="Gene3D" id="3.40.50.10490">
    <property type="entry name" value="Glucose-6-phosphate isomerase like protein, domain 1"/>
    <property type="match status" value="1"/>
</dbReference>
<dbReference type="RefSeq" id="WP_193365005.1">
    <property type="nucleotide sequence ID" value="NZ_AONB01000018.1"/>
</dbReference>
<evidence type="ECO:0000259" key="4">
    <source>
        <dbReference type="PROSITE" id="PS51071"/>
    </source>
</evidence>